<dbReference type="AlphaFoldDB" id="A0A819XGV9"/>
<dbReference type="EMBL" id="CAJNON010001829">
    <property type="protein sequence ID" value="CAF1487700.1"/>
    <property type="molecule type" value="Genomic_DNA"/>
</dbReference>
<dbReference type="Proteomes" id="UP000663881">
    <property type="component" value="Unassembled WGS sequence"/>
</dbReference>
<organism evidence="2 3">
    <name type="scientific">Adineta steineri</name>
    <dbReference type="NCBI Taxonomy" id="433720"/>
    <lineage>
        <taxon>Eukaryota</taxon>
        <taxon>Metazoa</taxon>
        <taxon>Spiralia</taxon>
        <taxon>Gnathifera</taxon>
        <taxon>Rotifera</taxon>
        <taxon>Eurotatoria</taxon>
        <taxon>Bdelloidea</taxon>
        <taxon>Adinetida</taxon>
        <taxon>Adinetidae</taxon>
        <taxon>Adineta</taxon>
    </lineage>
</organism>
<accession>A0A819XGV9</accession>
<comment type="caution">
    <text evidence="2">The sequence shown here is derived from an EMBL/GenBank/DDBJ whole genome shotgun (WGS) entry which is preliminary data.</text>
</comment>
<gene>
    <name evidence="2" type="ORF">OKA104_LOCUS37758</name>
    <name evidence="1" type="ORF">VCS650_LOCUS41527</name>
</gene>
<reference evidence="2" key="1">
    <citation type="submission" date="2021-02" db="EMBL/GenBank/DDBJ databases">
        <authorList>
            <person name="Nowell W R."/>
        </authorList>
    </citation>
    <scope>NUCLEOTIDE SEQUENCE</scope>
</reference>
<evidence type="ECO:0000313" key="1">
    <source>
        <dbReference type="EMBL" id="CAF1487700.1"/>
    </source>
</evidence>
<name>A0A819XGV9_9BILA</name>
<evidence type="ECO:0000313" key="2">
    <source>
        <dbReference type="EMBL" id="CAF4141163.1"/>
    </source>
</evidence>
<evidence type="ECO:0000313" key="3">
    <source>
        <dbReference type="Proteomes" id="UP000663881"/>
    </source>
</evidence>
<sequence length="239" mass="25198">MILATITCTAGYAPTSSGTCVDTQLDFYNCGSVGYVCPSTSRSCSGGTCIPRSVRLVGAVAVSGLSSSNTIDDSTGIINLPVNITFYNYSSSNITVTSNGVLCLDTCNKAYASSSLPSASFAGPTVFAFWADLDIYNDAIQGVYYGVSGSAPNRITTFEFLEATHGKSSSYNQFQITFSENLPNIVECFYIETNSGAYKPTIGVQKSATGPHITYATNRINPVAANTTITFDTNAGTYT</sequence>
<dbReference type="OrthoDB" id="10031947at2759"/>
<dbReference type="Proteomes" id="UP000663891">
    <property type="component" value="Unassembled WGS sequence"/>
</dbReference>
<protein>
    <submittedName>
        <fullName evidence="2">Uncharacterized protein</fullName>
    </submittedName>
</protein>
<proteinExistence type="predicted"/>
<dbReference type="EMBL" id="CAJOAY010006466">
    <property type="protein sequence ID" value="CAF4141163.1"/>
    <property type="molecule type" value="Genomic_DNA"/>
</dbReference>